<accession>A0A844D1T7</accession>
<evidence type="ECO:0000313" key="2">
    <source>
        <dbReference type="EMBL" id="MRU15813.1"/>
    </source>
</evidence>
<feature type="signal peptide" evidence="1">
    <location>
        <begin position="1"/>
        <end position="22"/>
    </location>
</feature>
<organism evidence="2 3">
    <name type="scientific">Roseovarius bejariae</name>
    <dbReference type="NCBI Taxonomy" id="2576383"/>
    <lineage>
        <taxon>Bacteria</taxon>
        <taxon>Pseudomonadati</taxon>
        <taxon>Pseudomonadota</taxon>
        <taxon>Alphaproteobacteria</taxon>
        <taxon>Rhodobacterales</taxon>
        <taxon>Roseobacteraceae</taxon>
        <taxon>Roseovarius</taxon>
    </lineage>
</organism>
<sequence length="124" mass="12995">MKRYSMPIVSTLAVLIAGPASADTLEFVCDFPRQATDEGVASQDFGMTFVVDTVSGDAFIKGNNGVAPVAVLRGDFAVTFLETLDSGAVQTTTVADTGEAVHSRHTILGGSVMSPSQNYGTCEW</sequence>
<comment type="caution">
    <text evidence="2">The sequence shown here is derived from an EMBL/GenBank/DDBJ whole genome shotgun (WGS) entry which is preliminary data.</text>
</comment>
<dbReference type="AlphaFoldDB" id="A0A844D1T7"/>
<keyword evidence="1" id="KW-0732">Signal</keyword>
<feature type="chain" id="PRO_5032674395" evidence="1">
    <location>
        <begin position="23"/>
        <end position="124"/>
    </location>
</feature>
<reference evidence="2 3" key="1">
    <citation type="submission" date="2019-05" db="EMBL/GenBank/DDBJ databases">
        <title>Roseovarius bejariae sp. nov., a moderately halophylic bacterium isolated from a saline soil in Rambla Salada (Murcia).</title>
        <authorList>
            <person name="Castro D.J."/>
            <person name="Gomez-Altuve A."/>
            <person name="Reina J.C."/>
            <person name="Rodriguez M."/>
            <person name="Sampedro I."/>
            <person name="Llamas I."/>
            <person name="Martinez-Checa F."/>
        </authorList>
    </citation>
    <scope>NUCLEOTIDE SEQUENCE [LARGE SCALE GENOMIC DNA]</scope>
    <source>
        <strain evidence="2 3">A21</strain>
    </source>
</reference>
<dbReference type="EMBL" id="SZWE01000001">
    <property type="protein sequence ID" value="MRU15813.1"/>
    <property type="molecule type" value="Genomic_DNA"/>
</dbReference>
<proteinExistence type="predicted"/>
<dbReference type="OrthoDB" id="7870173at2"/>
<name>A0A844D1T7_9RHOB</name>
<protein>
    <submittedName>
        <fullName evidence="2">Uncharacterized protein</fullName>
    </submittedName>
</protein>
<keyword evidence="3" id="KW-1185">Reference proteome</keyword>
<dbReference type="Proteomes" id="UP000564704">
    <property type="component" value="Unassembled WGS sequence"/>
</dbReference>
<dbReference type="RefSeq" id="WP_154151391.1">
    <property type="nucleotide sequence ID" value="NZ_SZWE01000001.1"/>
</dbReference>
<gene>
    <name evidence="2" type="ORF">FDP25_10280</name>
</gene>
<evidence type="ECO:0000256" key="1">
    <source>
        <dbReference type="SAM" id="SignalP"/>
    </source>
</evidence>
<evidence type="ECO:0000313" key="3">
    <source>
        <dbReference type="Proteomes" id="UP000564704"/>
    </source>
</evidence>